<reference evidence="2 3" key="1">
    <citation type="submission" date="2018-11" db="EMBL/GenBank/DDBJ databases">
        <title>Sequencing the genomes of 1000 actinobacteria strains.</title>
        <authorList>
            <person name="Klenk H.-P."/>
        </authorList>
    </citation>
    <scope>NUCLEOTIDE SEQUENCE [LARGE SCALE GENOMIC DNA]</scope>
    <source>
        <strain evidence="2 3">DSM 44781</strain>
    </source>
</reference>
<name>A0A3N4RIU9_9ACTN</name>
<dbReference type="Proteomes" id="UP000266906">
    <property type="component" value="Unassembled WGS sequence"/>
</dbReference>
<feature type="region of interest" description="Disordered" evidence="1">
    <location>
        <begin position="47"/>
        <end position="67"/>
    </location>
</feature>
<feature type="region of interest" description="Disordered" evidence="1">
    <location>
        <begin position="1"/>
        <end position="25"/>
    </location>
</feature>
<organism evidence="2 3">
    <name type="scientific">Kitasatospora cineracea</name>
    <dbReference type="NCBI Taxonomy" id="88074"/>
    <lineage>
        <taxon>Bacteria</taxon>
        <taxon>Bacillati</taxon>
        <taxon>Actinomycetota</taxon>
        <taxon>Actinomycetes</taxon>
        <taxon>Kitasatosporales</taxon>
        <taxon>Streptomycetaceae</taxon>
        <taxon>Kitasatospora</taxon>
    </lineage>
</organism>
<keyword evidence="3" id="KW-1185">Reference proteome</keyword>
<sequence>MKDVADQRPEAPGGTTRTDHPAEHRVEVTERGSFSFARCDCGWFAPGRRSRDKSRRDAAEHLAEHGG</sequence>
<proteinExistence type="predicted"/>
<protein>
    <submittedName>
        <fullName evidence="2">Uncharacterized protein</fullName>
    </submittedName>
</protein>
<gene>
    <name evidence="2" type="ORF">EDD38_1562</name>
</gene>
<evidence type="ECO:0000256" key="1">
    <source>
        <dbReference type="SAM" id="MobiDB-lite"/>
    </source>
</evidence>
<dbReference type="EMBL" id="RKQG01000001">
    <property type="protein sequence ID" value="RPE33283.1"/>
    <property type="molecule type" value="Genomic_DNA"/>
</dbReference>
<accession>A0A3N4RIU9</accession>
<dbReference type="AlphaFoldDB" id="A0A3N4RIU9"/>
<feature type="compositionally biased region" description="Basic and acidic residues" evidence="1">
    <location>
        <begin position="54"/>
        <end position="67"/>
    </location>
</feature>
<comment type="caution">
    <text evidence="2">The sequence shown here is derived from an EMBL/GenBank/DDBJ whole genome shotgun (WGS) entry which is preliminary data.</text>
</comment>
<evidence type="ECO:0000313" key="2">
    <source>
        <dbReference type="EMBL" id="RPE33283.1"/>
    </source>
</evidence>
<evidence type="ECO:0000313" key="3">
    <source>
        <dbReference type="Proteomes" id="UP000266906"/>
    </source>
</evidence>